<dbReference type="InterPro" id="IPR012291">
    <property type="entry name" value="CBM2_carb-bd_dom_sf"/>
</dbReference>
<dbReference type="InterPro" id="IPR000556">
    <property type="entry name" value="Glyco_hydro_48F"/>
</dbReference>
<sequence>MDLDNLAPPRRRSGGKSRRWRRAAAVTLPVALVGTFAAVAAPQAFAAEYCGGVEYKVVSTWGGGFQANVILTAGDAGLNGWDIEWDFPSGTSVTSAWNVDWNVSGGHFTGGDVGWNGAIAAGQTREVFGFIGSGSATEPTGFTVNGESCDGSEEPVEAALEASRTNVVVDAGSTASIDVGFSSAIDAATTVTTTRTSGSTDLSVSTGASRSFPAGESADQSVVFSAAADAEPGASAVFAVAAPGYDTVNVTVTVADLGEVTQNEERFLAMYDQLTGADSPYLHETGVPYHSVEELIVEAPDYGHETTSEALSYLMWLEAAYGQVTGDWTGYNNSWQITEDYAIPDLNPTNYNPADPASYAPESDSVQDYPTQLDFDVPVGQDPLGAELRSTYGTNQVYGMHWILDVDNAYGFGECGDGTTEPAYMNTFQRGSQESTWETIAHPSCETFDFGGDNGFLDLFVGDEQYSQQERYTDAPDADARAVQVAWMAQQWAAEQGQESVIADSLDNASKMGDFLRYSFADKYFKKIEGDCIGASSCPVGTGKDSFHYLISWYYSWGAGMNGDWSFRIGGSGVHQGYQNVMAAYALSEGGLEPESATGASDWAQSLDAQLDFLEWLQVPAGSPGAGALAGGATNNWGGNYGTPTSSAEHNGLYYDEQPVWHDPPSNRWFGFQAWGMDRTAQLCMVTDDARACDILDAWVDWALSESTITADGYSIPGDLTWSGEPGDGLSVSVATMSEDPGVAGAFAKILSYHAAATGDTASQTAAANLLDSLWEANDGIGVTQPEQRADYCRFGDEVYIPEGWTGTMPNGDVLENGVTFIETRSFMTEFDGWDQVQAYIDGGCTGPAPEFNYHRYWHQVEVATAFQTYAVLFE</sequence>
<keyword evidence="5" id="KW-0326">Glycosidase</keyword>
<dbReference type="EMBL" id="STGX01000019">
    <property type="protein sequence ID" value="THV24390.1"/>
    <property type="molecule type" value="Genomic_DNA"/>
</dbReference>
<evidence type="ECO:0000256" key="3">
    <source>
        <dbReference type="ARBA" id="ARBA00023001"/>
    </source>
</evidence>
<dbReference type="InterPro" id="IPR001919">
    <property type="entry name" value="CBD2"/>
</dbReference>
<dbReference type="SUPFAM" id="SSF48208">
    <property type="entry name" value="Six-hairpin glycosidases"/>
    <property type="match status" value="1"/>
</dbReference>
<dbReference type="SMART" id="SM00637">
    <property type="entry name" value="CBD_II"/>
    <property type="match status" value="1"/>
</dbReference>
<feature type="signal peptide" evidence="8">
    <location>
        <begin position="1"/>
        <end position="46"/>
    </location>
</feature>
<dbReference type="OrthoDB" id="33861at2"/>
<feature type="chain" id="PRO_5020375619" evidence="8">
    <location>
        <begin position="47"/>
        <end position="875"/>
    </location>
</feature>
<dbReference type="GO" id="GO:0030245">
    <property type="term" value="P:cellulose catabolic process"/>
    <property type="evidence" value="ECO:0007669"/>
    <property type="project" value="UniProtKB-KW"/>
</dbReference>
<dbReference type="SUPFAM" id="SSF49384">
    <property type="entry name" value="Carbohydrate-binding domain"/>
    <property type="match status" value="1"/>
</dbReference>
<evidence type="ECO:0000256" key="2">
    <source>
        <dbReference type="ARBA" id="ARBA00022801"/>
    </source>
</evidence>
<evidence type="ECO:0000259" key="9">
    <source>
        <dbReference type="PROSITE" id="PS51173"/>
    </source>
</evidence>
<dbReference type="Pfam" id="PF00553">
    <property type="entry name" value="CBM_2"/>
    <property type="match status" value="1"/>
</dbReference>
<proteinExistence type="predicted"/>
<comment type="caution">
    <text evidence="10">The sequence shown here is derived from an EMBL/GenBank/DDBJ whole genome shotgun (WGS) entry which is preliminary data.</text>
</comment>
<keyword evidence="4" id="KW-0119">Carbohydrate metabolism</keyword>
<dbReference type="InterPro" id="IPR027390">
    <property type="entry name" value="Endoglucanase_F_dom3"/>
</dbReference>
<dbReference type="Gene3D" id="2.60.40.290">
    <property type="match status" value="1"/>
</dbReference>
<gene>
    <name evidence="10" type="ORF">E9998_21445</name>
</gene>
<dbReference type="PROSITE" id="PS51173">
    <property type="entry name" value="CBM2"/>
    <property type="match status" value="1"/>
</dbReference>
<dbReference type="GO" id="GO:0008810">
    <property type="term" value="F:cellulase activity"/>
    <property type="evidence" value="ECO:0007669"/>
    <property type="project" value="InterPro"/>
</dbReference>
<dbReference type="Gene3D" id="1.50.10.10">
    <property type="match status" value="1"/>
</dbReference>
<protein>
    <submittedName>
        <fullName evidence="10">Cellulose 1,4-beta-cellobiosidase</fullName>
    </submittedName>
</protein>
<keyword evidence="3" id="KW-0136">Cellulose degradation</keyword>
<dbReference type="AlphaFoldDB" id="A0A4S8P2V2"/>
<feature type="active site" description="Proton donor" evidence="7">
    <location>
        <position position="309"/>
    </location>
</feature>
<dbReference type="InterPro" id="IPR023309">
    <property type="entry name" value="Endo-1-4-beta-glucanase_dom2"/>
</dbReference>
<evidence type="ECO:0000256" key="4">
    <source>
        <dbReference type="ARBA" id="ARBA00023277"/>
    </source>
</evidence>
<organism evidence="10 11">
    <name type="scientific">Glycomyces paridis</name>
    <dbReference type="NCBI Taxonomy" id="2126555"/>
    <lineage>
        <taxon>Bacteria</taxon>
        <taxon>Bacillati</taxon>
        <taxon>Actinomycetota</taxon>
        <taxon>Actinomycetes</taxon>
        <taxon>Glycomycetales</taxon>
        <taxon>Glycomycetaceae</taxon>
        <taxon>Glycomyces</taxon>
    </lineage>
</organism>
<name>A0A4S8P2V2_9ACTN</name>
<keyword evidence="11" id="KW-1185">Reference proteome</keyword>
<dbReference type="InterPro" id="IPR008965">
    <property type="entry name" value="CBM2/CBM3_carb-bd_dom_sf"/>
</dbReference>
<evidence type="ECO:0000256" key="6">
    <source>
        <dbReference type="ARBA" id="ARBA00023326"/>
    </source>
</evidence>
<dbReference type="Gene3D" id="2.170.160.10">
    <property type="entry name" value="Endo-1,4-beta-glucanase f. Domain 2"/>
    <property type="match status" value="1"/>
</dbReference>
<evidence type="ECO:0000256" key="7">
    <source>
        <dbReference type="PIRSR" id="PIRSR600556-1"/>
    </source>
</evidence>
<dbReference type="Pfam" id="PF02011">
    <property type="entry name" value="Glyco_hydro_48"/>
    <property type="match status" value="1"/>
</dbReference>
<keyword evidence="1 8" id="KW-0732">Signal</keyword>
<dbReference type="RefSeq" id="WP_136531742.1">
    <property type="nucleotide sequence ID" value="NZ_STGX01000019.1"/>
</dbReference>
<evidence type="ECO:0000313" key="11">
    <source>
        <dbReference type="Proteomes" id="UP000305792"/>
    </source>
</evidence>
<keyword evidence="2" id="KW-0378">Hydrolase</keyword>
<dbReference type="GO" id="GO:0030247">
    <property type="term" value="F:polysaccharide binding"/>
    <property type="evidence" value="ECO:0007669"/>
    <property type="project" value="UniProtKB-UniRule"/>
</dbReference>
<dbReference type="Gene3D" id="4.10.870.10">
    <property type="entry name" value="Endo-1,4-beta-glucanase f. Domain 3"/>
    <property type="match status" value="1"/>
</dbReference>
<dbReference type="InterPro" id="IPR008928">
    <property type="entry name" value="6-hairpin_glycosidase_sf"/>
</dbReference>
<dbReference type="InterPro" id="IPR012341">
    <property type="entry name" value="6hp_glycosidase-like_sf"/>
</dbReference>
<feature type="active site" description="Nucleophile" evidence="7">
    <location>
        <position position="477"/>
    </location>
</feature>
<evidence type="ECO:0000313" key="10">
    <source>
        <dbReference type="EMBL" id="THV24390.1"/>
    </source>
</evidence>
<feature type="domain" description="CBM2" evidence="9">
    <location>
        <begin position="38"/>
        <end position="152"/>
    </location>
</feature>
<evidence type="ECO:0000256" key="8">
    <source>
        <dbReference type="SAM" id="SignalP"/>
    </source>
</evidence>
<evidence type="ECO:0000256" key="1">
    <source>
        <dbReference type="ARBA" id="ARBA00022729"/>
    </source>
</evidence>
<keyword evidence="6" id="KW-0624">Polysaccharide degradation</keyword>
<reference evidence="10 11" key="1">
    <citation type="journal article" date="2018" name="Int. J. Syst. Evol. Microbiol.">
        <title>Glycomyces paridis sp. nov., isolated from the medicinal plant Paris polyphylla.</title>
        <authorList>
            <person name="Fang X.M."/>
            <person name="Bai J.L."/>
            <person name="Su J."/>
            <person name="Zhao L.L."/>
            <person name="Liu H.Y."/>
            <person name="Ma B.P."/>
            <person name="Zhang Y.Q."/>
            <person name="Yu L.Y."/>
        </authorList>
    </citation>
    <scope>NUCLEOTIDE SEQUENCE [LARGE SCALE GENOMIC DNA]</scope>
    <source>
        <strain evidence="10 11">CPCC 204357</strain>
    </source>
</reference>
<dbReference type="Proteomes" id="UP000305792">
    <property type="component" value="Unassembled WGS sequence"/>
</dbReference>
<accession>A0A4S8P2V2</accession>
<evidence type="ECO:0000256" key="5">
    <source>
        <dbReference type="ARBA" id="ARBA00023295"/>
    </source>
</evidence>
<dbReference type="PRINTS" id="PR00844">
    <property type="entry name" value="GLHYDRLASE48"/>
</dbReference>